<dbReference type="InterPro" id="IPR009057">
    <property type="entry name" value="Homeodomain-like_sf"/>
</dbReference>
<evidence type="ECO:0000259" key="6">
    <source>
        <dbReference type="PROSITE" id="PS01124"/>
    </source>
</evidence>
<feature type="domain" description="HTH araC/xylS-type" evidence="6">
    <location>
        <begin position="161"/>
        <end position="259"/>
    </location>
</feature>
<evidence type="ECO:0000256" key="2">
    <source>
        <dbReference type="ARBA" id="ARBA00023015"/>
    </source>
</evidence>
<dbReference type="AlphaFoldDB" id="A0A3M3EZE5"/>
<keyword evidence="4" id="KW-0804">Transcription</keyword>
<dbReference type="PRINTS" id="PR00032">
    <property type="entry name" value="HTHARAC"/>
</dbReference>
<dbReference type="GO" id="GO:0043565">
    <property type="term" value="F:sequence-specific DNA binding"/>
    <property type="evidence" value="ECO:0007669"/>
    <property type="project" value="InterPro"/>
</dbReference>
<comment type="subcellular location">
    <subcellularLocation>
        <location evidence="1">Cytoplasm</location>
    </subcellularLocation>
</comment>
<dbReference type="GO" id="GO:0009893">
    <property type="term" value="P:positive regulation of metabolic process"/>
    <property type="evidence" value="ECO:0007669"/>
    <property type="project" value="UniProtKB-ARBA"/>
</dbReference>
<dbReference type="STRING" id="47879.AXG94_23165"/>
<dbReference type="SUPFAM" id="SSF51182">
    <property type="entry name" value="RmlC-like cupins"/>
    <property type="match status" value="1"/>
</dbReference>
<protein>
    <recommendedName>
        <fullName evidence="6">HTH araC/xylS-type domain-containing protein</fullName>
    </recommendedName>
</protein>
<comment type="caution">
    <text evidence="7">The sequence shown here is derived from an EMBL/GenBank/DDBJ whole genome shotgun (WGS) entry which is preliminary data.</text>
</comment>
<dbReference type="EMBL" id="RBOJ01000015">
    <property type="protein sequence ID" value="RMM54993.1"/>
    <property type="molecule type" value="Genomic_DNA"/>
</dbReference>
<dbReference type="GO" id="GO:0003700">
    <property type="term" value="F:DNA-binding transcription factor activity"/>
    <property type="evidence" value="ECO:0007669"/>
    <property type="project" value="InterPro"/>
</dbReference>
<dbReference type="InterPro" id="IPR011051">
    <property type="entry name" value="RmlC_Cupin_sf"/>
</dbReference>
<proteinExistence type="predicted"/>
<comment type="function">
    <text evidence="5">Regulatory protein of the TOL plasmid xyl operons. XylS activates the xylXYZLTEGFJQKIH operon required for the degradation of toluene, m-xylene and p-xylene.</text>
</comment>
<name>A0A3M3EZE5_9PSED</name>
<dbReference type="PANTHER" id="PTHR46796:SF10">
    <property type="entry name" value="TRANSCRIPTIONAL ACTIVATOR FEAR"/>
    <property type="match status" value="1"/>
</dbReference>
<dbReference type="SUPFAM" id="SSF46689">
    <property type="entry name" value="Homeodomain-like"/>
    <property type="match status" value="2"/>
</dbReference>
<evidence type="ECO:0000256" key="5">
    <source>
        <dbReference type="ARBA" id="ARBA00037345"/>
    </source>
</evidence>
<sequence>MYAGGLPRETAMRPILTLRHYSHDLIVHSHDHAQLVFGLSGALDFEVEGRGSQVVQQSFVVVPAGAHHACGSPRGSHCLVLDVPDDEWVAQCLGDHADASRRLLDSTVRLPLDAGQSQLVSWLAGSPVNDPLIAQQGAVLLLASLNGVRQEATGRRRLPYAALDAHIDQYAAYPLQVADLARIAGLSAARLHARFVAECGQTPMDYIRSRRLHKAVALLRDSDLPIGEIAHRVGYSSQSAFAAAILREFGTSPGKLRRSR</sequence>
<dbReference type="InterPro" id="IPR014710">
    <property type="entry name" value="RmlC-like_jellyroll"/>
</dbReference>
<dbReference type="InterPro" id="IPR050204">
    <property type="entry name" value="AraC_XylS_family_regulators"/>
</dbReference>
<dbReference type="PANTHER" id="PTHR46796">
    <property type="entry name" value="HTH-TYPE TRANSCRIPTIONAL ACTIVATOR RHAS-RELATED"/>
    <property type="match status" value="1"/>
</dbReference>
<dbReference type="InterPro" id="IPR020449">
    <property type="entry name" value="Tscrpt_reg_AraC-type_HTH"/>
</dbReference>
<dbReference type="InterPro" id="IPR018062">
    <property type="entry name" value="HTH_AraC-typ_CS"/>
</dbReference>
<dbReference type="InterPro" id="IPR018060">
    <property type="entry name" value="HTH_AraC"/>
</dbReference>
<dbReference type="Gene3D" id="2.60.120.10">
    <property type="entry name" value="Jelly Rolls"/>
    <property type="match status" value="1"/>
</dbReference>
<organism evidence="7 8">
    <name type="scientific">Pseudomonas corrugata</name>
    <dbReference type="NCBI Taxonomy" id="47879"/>
    <lineage>
        <taxon>Bacteria</taxon>
        <taxon>Pseudomonadati</taxon>
        <taxon>Pseudomonadota</taxon>
        <taxon>Gammaproteobacteria</taxon>
        <taxon>Pseudomonadales</taxon>
        <taxon>Pseudomonadaceae</taxon>
        <taxon>Pseudomonas</taxon>
    </lineage>
</organism>
<keyword evidence="2" id="KW-0805">Transcription regulation</keyword>
<keyword evidence="3" id="KW-0238">DNA-binding</keyword>
<dbReference type="PROSITE" id="PS00041">
    <property type="entry name" value="HTH_ARAC_FAMILY_1"/>
    <property type="match status" value="1"/>
</dbReference>
<evidence type="ECO:0000313" key="8">
    <source>
        <dbReference type="Proteomes" id="UP000270661"/>
    </source>
</evidence>
<dbReference type="Gene3D" id="1.10.10.60">
    <property type="entry name" value="Homeodomain-like"/>
    <property type="match status" value="1"/>
</dbReference>
<evidence type="ECO:0000256" key="1">
    <source>
        <dbReference type="ARBA" id="ARBA00004496"/>
    </source>
</evidence>
<accession>A0A3M3EZE5</accession>
<dbReference type="Pfam" id="PF12833">
    <property type="entry name" value="HTH_18"/>
    <property type="match status" value="1"/>
</dbReference>
<dbReference type="SMART" id="SM00342">
    <property type="entry name" value="HTH_ARAC"/>
    <property type="match status" value="1"/>
</dbReference>
<reference evidence="7 8" key="1">
    <citation type="submission" date="2018-08" db="EMBL/GenBank/DDBJ databases">
        <title>Recombination of ecologically and evolutionarily significant loci maintains genetic cohesion in the Pseudomonas syringae species complex.</title>
        <authorList>
            <person name="Dillon M."/>
            <person name="Thakur S."/>
            <person name="Almeida R.N.D."/>
            <person name="Weir B.S."/>
            <person name="Guttman D.S."/>
        </authorList>
    </citation>
    <scope>NUCLEOTIDE SEQUENCE [LARGE SCALE GENOMIC DNA]</scope>
    <source>
        <strain evidence="7 8">NCPPB2445</strain>
    </source>
</reference>
<dbReference type="GO" id="GO:0005737">
    <property type="term" value="C:cytoplasm"/>
    <property type="evidence" value="ECO:0007669"/>
    <property type="project" value="UniProtKB-SubCell"/>
</dbReference>
<gene>
    <name evidence="7" type="ORF">ALQ77_03056</name>
</gene>
<dbReference type="PROSITE" id="PS01124">
    <property type="entry name" value="HTH_ARAC_FAMILY_2"/>
    <property type="match status" value="1"/>
</dbReference>
<dbReference type="Proteomes" id="UP000270661">
    <property type="component" value="Unassembled WGS sequence"/>
</dbReference>
<evidence type="ECO:0000256" key="3">
    <source>
        <dbReference type="ARBA" id="ARBA00023125"/>
    </source>
</evidence>
<keyword evidence="8" id="KW-1185">Reference proteome</keyword>
<evidence type="ECO:0000256" key="4">
    <source>
        <dbReference type="ARBA" id="ARBA00023163"/>
    </source>
</evidence>
<evidence type="ECO:0000313" key="7">
    <source>
        <dbReference type="EMBL" id="RMM54993.1"/>
    </source>
</evidence>